<keyword evidence="3" id="KW-1185">Reference proteome</keyword>
<evidence type="ECO:0000259" key="1">
    <source>
        <dbReference type="Pfam" id="PF03372"/>
    </source>
</evidence>
<dbReference type="SUPFAM" id="SSF56219">
    <property type="entry name" value="DNase I-like"/>
    <property type="match status" value="1"/>
</dbReference>
<dbReference type="Gene3D" id="3.60.10.10">
    <property type="entry name" value="Endonuclease/exonuclease/phosphatase"/>
    <property type="match status" value="1"/>
</dbReference>
<comment type="caution">
    <text evidence="2">The sequence shown here is derived from an EMBL/GenBank/DDBJ whole genome shotgun (WGS) entry which is preliminary data.</text>
</comment>
<proteinExistence type="predicted"/>
<dbReference type="GO" id="GO:0006506">
    <property type="term" value="P:GPI anchor biosynthetic process"/>
    <property type="evidence" value="ECO:0007669"/>
    <property type="project" value="TreeGrafter"/>
</dbReference>
<evidence type="ECO:0000313" key="3">
    <source>
        <dbReference type="Proteomes" id="UP000033423"/>
    </source>
</evidence>
<reference evidence="2 3" key="1">
    <citation type="submission" date="2015-02" db="EMBL/GenBank/DDBJ databases">
        <title>Single-cell genomics of uncultivated deep-branching MTB reveals a conserved set of magnetosome genes.</title>
        <authorList>
            <person name="Kolinko S."/>
            <person name="Richter M."/>
            <person name="Glockner F.O."/>
            <person name="Brachmann A."/>
            <person name="Schuler D."/>
        </authorList>
    </citation>
    <scope>NUCLEOTIDE SEQUENCE [LARGE SCALE GENOMIC DNA]</scope>
    <source>
        <strain evidence="2">TM-1</strain>
    </source>
</reference>
<dbReference type="GO" id="GO:0016020">
    <property type="term" value="C:membrane"/>
    <property type="evidence" value="ECO:0007669"/>
    <property type="project" value="GOC"/>
</dbReference>
<dbReference type="AlphaFoldDB" id="A0A0F3GWP4"/>
<organism evidence="2 3">
    <name type="scientific">Candidatus Magnetobacterium bavaricum</name>
    <dbReference type="NCBI Taxonomy" id="29290"/>
    <lineage>
        <taxon>Bacteria</taxon>
        <taxon>Pseudomonadati</taxon>
        <taxon>Nitrospirota</taxon>
        <taxon>Thermodesulfovibrionia</taxon>
        <taxon>Thermodesulfovibrionales</taxon>
        <taxon>Candidatus Magnetobacteriaceae</taxon>
        <taxon>Candidatus Magnetobacterium</taxon>
    </lineage>
</organism>
<dbReference type="GO" id="GO:0016787">
    <property type="term" value="F:hydrolase activity"/>
    <property type="evidence" value="ECO:0007669"/>
    <property type="project" value="UniProtKB-KW"/>
</dbReference>
<sequence length="500" mass="57088">MDTNSIVYGIAGFIIPYLPYLTGQLQAEKVEDTYALVWATAVWDKLKAEVKTRPALKEAVGDVSENIYDDDSRSAFRLQLKKLVLQRPDVLEGLYTLWMELNARGVNTALSKELASAQWLDVLKGSDDVLQRLEMVRLLKTGVPAQQIAARFHTDLKYLYRVHAAFTLSGVYGILSGSNIRHWLDGLNNDDPFLRRLEMIRLLRSGTPVETIATEYNTTKEYIYRLNDRFTRSGTLGIFTEEDMVRYRSFNPRLIRVCSFNLHGLHDENPMRLKRIANELSVFDPELCAYQEVISGAGIQETSAQIANWMTKITGCYYRTHYAYCHQFMDKYPEGVAVSAKAQLVNVQRIDLNTGLTENVRPLMERYAATADIDLYGTRVIFASVHLDHSDNPNIQLAQAEKLLKELKRCYQYDNYYCTIIAGDFNSKEDSPVMQYLMEEGYVDTYRQCHRLGGNTFPTTNPFARIDYIMVKGNVRVKSADLILNDPELSDHIGLLAVLE</sequence>
<keyword evidence="2" id="KW-0378">Hydrolase</keyword>
<dbReference type="Pfam" id="PF03372">
    <property type="entry name" value="Exo_endo_phos"/>
    <property type="match status" value="1"/>
</dbReference>
<dbReference type="PANTHER" id="PTHR14859">
    <property type="entry name" value="CALCOFLUOR WHITE HYPERSENSITIVE PROTEIN PRECURSOR"/>
    <property type="match status" value="1"/>
</dbReference>
<dbReference type="PANTHER" id="PTHR14859:SF15">
    <property type="entry name" value="ENDONUCLEASE_EXONUCLEASE_PHOSPHATASE DOMAIN-CONTAINING PROTEIN"/>
    <property type="match status" value="1"/>
</dbReference>
<name>A0A0F3GWP4_9BACT</name>
<dbReference type="EMBL" id="LACI01001157">
    <property type="protein sequence ID" value="KJU85108.1"/>
    <property type="molecule type" value="Genomic_DNA"/>
</dbReference>
<gene>
    <name evidence="2" type="ORF">MBAV_002696</name>
</gene>
<feature type="domain" description="Endonuclease/exonuclease/phosphatase" evidence="1">
    <location>
        <begin position="258"/>
        <end position="492"/>
    </location>
</feature>
<dbReference type="InterPro" id="IPR036691">
    <property type="entry name" value="Endo/exonu/phosph_ase_sf"/>
</dbReference>
<dbReference type="Proteomes" id="UP000033423">
    <property type="component" value="Unassembled WGS sequence"/>
</dbReference>
<dbReference type="InterPro" id="IPR051916">
    <property type="entry name" value="GPI-anchor_lipid_remodeler"/>
</dbReference>
<accession>A0A0F3GWP4</accession>
<dbReference type="InterPro" id="IPR005135">
    <property type="entry name" value="Endo/exonuclease/phosphatase"/>
</dbReference>
<evidence type="ECO:0000313" key="2">
    <source>
        <dbReference type="EMBL" id="KJU85108.1"/>
    </source>
</evidence>
<protein>
    <submittedName>
        <fullName evidence="2">Metal-dependent hydrolase</fullName>
    </submittedName>
</protein>